<proteinExistence type="predicted"/>
<accession>G4U069</accession>
<evidence type="ECO:0000313" key="2">
    <source>
        <dbReference type="Proteomes" id="UP000007148"/>
    </source>
</evidence>
<reference evidence="1 2" key="1">
    <citation type="journal article" date="2011" name="PLoS Pathog.">
        <title>Endophytic Life Strategies Decoded by Genome and Transcriptome Analyses of the Mutualistic Root Symbiont Piriformospora indica.</title>
        <authorList>
            <person name="Zuccaro A."/>
            <person name="Lahrmann U."/>
            <person name="Guldener U."/>
            <person name="Langen G."/>
            <person name="Pfiffi S."/>
            <person name="Biedenkopf D."/>
            <person name="Wong P."/>
            <person name="Samans B."/>
            <person name="Grimm C."/>
            <person name="Basiewicz M."/>
            <person name="Murat C."/>
            <person name="Martin F."/>
            <person name="Kogel K.H."/>
        </authorList>
    </citation>
    <scope>NUCLEOTIDE SEQUENCE [LARGE SCALE GENOMIC DNA]</scope>
    <source>
        <strain evidence="1 2">DSM 11827</strain>
    </source>
</reference>
<sequence>MAQGDYHIWCRVAIQWSRHVQCSFNWVCKRVANNEIHITHVPGAVNVADTFIMPLGYIKFEHFVKMLGMIPDPHAQALFTC</sequence>
<dbReference type="Proteomes" id="UP000007148">
    <property type="component" value="Unassembled WGS sequence"/>
</dbReference>
<gene>
    <name evidence="1" type="ORF">PIIN_10945</name>
</gene>
<dbReference type="InParanoid" id="G4U069"/>
<evidence type="ECO:0000313" key="1">
    <source>
        <dbReference type="EMBL" id="CCA76962.1"/>
    </source>
</evidence>
<dbReference type="EMBL" id="CAFZ01001144">
    <property type="protein sequence ID" value="CCA76962.1"/>
    <property type="molecule type" value="Genomic_DNA"/>
</dbReference>
<comment type="caution">
    <text evidence="1">The sequence shown here is derived from an EMBL/GenBank/DDBJ whole genome shotgun (WGS) entry which is preliminary data.</text>
</comment>
<name>G4U069_SERID</name>
<dbReference type="HOGENOM" id="CLU_195466_0_0_1"/>
<protein>
    <submittedName>
        <fullName evidence="1">Uncharacterized protein</fullName>
    </submittedName>
</protein>
<organism evidence="1 2">
    <name type="scientific">Serendipita indica (strain DSM 11827)</name>
    <name type="common">Root endophyte fungus</name>
    <name type="synonym">Piriformospora indica</name>
    <dbReference type="NCBI Taxonomy" id="1109443"/>
    <lineage>
        <taxon>Eukaryota</taxon>
        <taxon>Fungi</taxon>
        <taxon>Dikarya</taxon>
        <taxon>Basidiomycota</taxon>
        <taxon>Agaricomycotina</taxon>
        <taxon>Agaricomycetes</taxon>
        <taxon>Sebacinales</taxon>
        <taxon>Serendipitaceae</taxon>
        <taxon>Serendipita</taxon>
    </lineage>
</organism>
<dbReference type="OrthoDB" id="3344688at2759"/>
<dbReference type="AlphaFoldDB" id="G4U069"/>
<keyword evidence="2" id="KW-1185">Reference proteome</keyword>